<dbReference type="Proteomes" id="UP000242875">
    <property type="component" value="Unassembled WGS sequence"/>
</dbReference>
<proteinExistence type="predicted"/>
<dbReference type="OrthoDB" id="660555at2759"/>
<accession>A0A261Y609</accession>
<evidence type="ECO:0000313" key="4">
    <source>
        <dbReference type="Proteomes" id="UP000242875"/>
    </source>
</evidence>
<dbReference type="GO" id="GO:0005737">
    <property type="term" value="C:cytoplasm"/>
    <property type="evidence" value="ECO:0007669"/>
    <property type="project" value="TreeGrafter"/>
</dbReference>
<feature type="region of interest" description="Disordered" evidence="1">
    <location>
        <begin position="57"/>
        <end position="112"/>
    </location>
</feature>
<evidence type="ECO:0000313" key="3">
    <source>
        <dbReference type="EMBL" id="OZJ06047.1"/>
    </source>
</evidence>
<protein>
    <recommendedName>
        <fullName evidence="2">DH domain-containing protein</fullName>
    </recommendedName>
</protein>
<dbReference type="Pfam" id="PF00621">
    <property type="entry name" value="RhoGEF"/>
    <property type="match status" value="1"/>
</dbReference>
<dbReference type="GO" id="GO:0005085">
    <property type="term" value="F:guanyl-nucleotide exchange factor activity"/>
    <property type="evidence" value="ECO:0007669"/>
    <property type="project" value="InterPro"/>
</dbReference>
<dbReference type="AlphaFoldDB" id="A0A261Y609"/>
<dbReference type="EMBL" id="MVBO01000007">
    <property type="protein sequence ID" value="OZJ06047.1"/>
    <property type="molecule type" value="Genomic_DNA"/>
</dbReference>
<dbReference type="InterPro" id="IPR051092">
    <property type="entry name" value="FYVE_RhoGEF_PH"/>
</dbReference>
<dbReference type="CDD" id="cd00160">
    <property type="entry name" value="RhoGEF"/>
    <property type="match status" value="1"/>
</dbReference>
<dbReference type="InterPro" id="IPR035899">
    <property type="entry name" value="DBL_dom_sf"/>
</dbReference>
<evidence type="ECO:0000259" key="2">
    <source>
        <dbReference type="PROSITE" id="PS50010"/>
    </source>
</evidence>
<gene>
    <name evidence="3" type="ORF">BZG36_01141</name>
</gene>
<organism evidence="3 4">
    <name type="scientific">Bifiguratus adelaidae</name>
    <dbReference type="NCBI Taxonomy" id="1938954"/>
    <lineage>
        <taxon>Eukaryota</taxon>
        <taxon>Fungi</taxon>
        <taxon>Fungi incertae sedis</taxon>
        <taxon>Mucoromycota</taxon>
        <taxon>Mucoromycotina</taxon>
        <taxon>Endogonomycetes</taxon>
        <taxon>Endogonales</taxon>
        <taxon>Endogonales incertae sedis</taxon>
        <taxon>Bifiguratus</taxon>
    </lineage>
</organism>
<dbReference type="Gene3D" id="1.20.900.10">
    <property type="entry name" value="Dbl homology (DH) domain"/>
    <property type="match status" value="1"/>
</dbReference>
<feature type="region of interest" description="Disordered" evidence="1">
    <location>
        <begin position="1"/>
        <end position="24"/>
    </location>
</feature>
<dbReference type="PANTHER" id="PTHR12673:SF159">
    <property type="entry name" value="LD03170P"/>
    <property type="match status" value="1"/>
</dbReference>
<dbReference type="SUPFAM" id="SSF48065">
    <property type="entry name" value="DBL homology domain (DH-domain)"/>
    <property type="match status" value="1"/>
</dbReference>
<feature type="compositionally biased region" description="Polar residues" evidence="1">
    <location>
        <begin position="62"/>
        <end position="87"/>
    </location>
</feature>
<dbReference type="Gene3D" id="3.30.1120.160">
    <property type="match status" value="1"/>
</dbReference>
<feature type="compositionally biased region" description="Low complexity" evidence="1">
    <location>
        <begin position="186"/>
        <end position="200"/>
    </location>
</feature>
<feature type="region of interest" description="Disordered" evidence="1">
    <location>
        <begin position="768"/>
        <end position="805"/>
    </location>
</feature>
<keyword evidence="4" id="KW-1185">Reference proteome</keyword>
<evidence type="ECO:0000256" key="1">
    <source>
        <dbReference type="SAM" id="MobiDB-lite"/>
    </source>
</evidence>
<comment type="caution">
    <text evidence="3">The sequence shown here is derived from an EMBL/GenBank/DDBJ whole genome shotgun (WGS) entry which is preliminary data.</text>
</comment>
<reference evidence="3 4" key="1">
    <citation type="journal article" date="2017" name="Mycologia">
        <title>Bifiguratus adelaidae, gen. et sp. nov., a new member of Mucoromycotina in endophytic and soil-dwelling habitats.</title>
        <authorList>
            <person name="Torres-Cruz T.J."/>
            <person name="Billingsley Tobias T.L."/>
            <person name="Almatruk M."/>
            <person name="Hesse C."/>
            <person name="Kuske C.R."/>
            <person name="Desiro A."/>
            <person name="Benucci G.M."/>
            <person name="Bonito G."/>
            <person name="Stajich J.E."/>
            <person name="Dunlap C."/>
            <person name="Arnold A.E."/>
            <person name="Porras-Alfaro A."/>
        </authorList>
    </citation>
    <scope>NUCLEOTIDE SEQUENCE [LARGE SCALE GENOMIC DNA]</scope>
    <source>
        <strain evidence="3 4">AZ0501</strain>
    </source>
</reference>
<sequence length="1245" mass="140825">MTTSQPSGSRRQPASGYSVSPSTSVLVNLKELDTEFLRLSTDMHNIGFVYDADVLNDKPSDEQNTSPADSPVTGTSSPDLPNPTQHQSHTKAPFYSKTGYYIDPRPVHQRPSIPSFQEHISSVASSSAQRQTPEDVAAIKVALAQITLELNQTSSHLVANSAAKTPVDGAKAVIQTPPIHSPCPASSTGTSDKGSFSTTTTFSDKTYESRLDLSNGILENYNETVYSRDYLDRCHYNFVGVDKYLGPICISLLDEPQDTHYGAIVRTHHLLTSLKFAKASVNEHALNNSRAIHRGASISSLKMSESMMVNVETSKFSVSASSMQGTLYVIMDLYMQELRTVRPETFRRLNMAETTIPSDLRSVGSIGDLRQASRNLLQMAKVKQQVTFASHYHLASLCKSGLCQVEEDDALDGGICQDLSALHVKIVRRSQPFDVVLRSSKEQDQTNQDRNKFCHFLGMLGYPLDMALLPMVPRSSSNENVAAKAIGHLPKQVHSDTHNGERRNQHIEELIHSEKKYGANLKILNERFNRPLQKLLLRNNSKHSGAIKWDLNKIYINVEELYKLHRNLLGDLLALQAGITVNGGLGSVLLKHMKLFADPYSHYLLNREEGGRYHLQLMEKNDRYKRSIKRLMKDCDIAGVKVSLQSLFMEPVQRIPRYKLLIDEILKRTPEIHPDVQDLRLARETASSIAMMMEKEQLTAARTFRHMFDTIQDVPATLFSGHRRLMKVIDADEIDMLDSTKILRRVSIYICNDLVMIVKRRHEDVRGYTSLPPEPTKGIADERRPLSHMPSFEDKNALKTPRPGQSTVLKKNRDLKFKSWAHISDIDLLDGIFEDSDSMQSRGFLLRVTKTSLKSDDYFSQQLRRYRLADFEEDKRRLFEFFDRQKALFRPPGHKPLTYYHRMGDVDIFSNIYYESDYEKLSTKNNIAIVIDAEAGQSLKTCEKWINCPSVIGYVQSNPLDQYRICFKSTQKLRGSLRNGNTLRNEDTGVDYPPFMDQGDFEMMMFERGNGLRSSEQSSQQWQESCSFMLDMIVEKYNRRYPQMGFSKSNVQGSQLLTSPSQTNLSLRGISNSFSMMMAPKERRRNQFIVPASENGLAQYMQDKELSRPPSIISINSTWEENLQPAPQRKPATLGRNAVHPAGTVKTSKQWYRLRHGNDSTTSFTSTISTSSTISSLAHTQRIPASQIFRKSNTTGADLCHASAPAPPKLSHHRTIQGVGTTMQDPQSRRRGFWNELHRNLSIKG</sequence>
<feature type="domain" description="DH" evidence="2">
    <location>
        <begin position="502"/>
        <end position="696"/>
    </location>
</feature>
<dbReference type="PROSITE" id="PS50010">
    <property type="entry name" value="DH_2"/>
    <property type="match status" value="1"/>
</dbReference>
<dbReference type="PANTHER" id="PTHR12673">
    <property type="entry name" value="FACIOGENITAL DYSPLASIA PROTEIN"/>
    <property type="match status" value="1"/>
</dbReference>
<dbReference type="SMART" id="SM00325">
    <property type="entry name" value="RhoGEF"/>
    <property type="match status" value="1"/>
</dbReference>
<name>A0A261Y609_9FUNG</name>
<dbReference type="InterPro" id="IPR000219">
    <property type="entry name" value="DH_dom"/>
</dbReference>
<feature type="region of interest" description="Disordered" evidence="1">
    <location>
        <begin position="175"/>
        <end position="200"/>
    </location>
</feature>
<feature type="compositionally biased region" description="Basic and acidic residues" evidence="1">
    <location>
        <begin position="779"/>
        <end position="797"/>
    </location>
</feature>